<dbReference type="EMBL" id="JBJKFK010007169">
    <property type="protein sequence ID" value="KAL3307512.1"/>
    <property type="molecule type" value="Genomic_DNA"/>
</dbReference>
<dbReference type="Proteomes" id="UP001626550">
    <property type="component" value="Unassembled WGS sequence"/>
</dbReference>
<evidence type="ECO:0000313" key="1">
    <source>
        <dbReference type="EMBL" id="KAL3307512.1"/>
    </source>
</evidence>
<proteinExistence type="predicted"/>
<sequence>KCWIDNRLLKSNSEGRLEKALMARSGAKNEQCEECYINNNEEQRDEDEVGSGVQVERAGMG</sequence>
<feature type="non-terminal residue" evidence="1">
    <location>
        <position position="1"/>
    </location>
</feature>
<keyword evidence="2" id="KW-1185">Reference proteome</keyword>
<name>A0ABD2PLG1_9PLAT</name>
<protein>
    <submittedName>
        <fullName evidence="1">Uncharacterized protein</fullName>
    </submittedName>
</protein>
<reference evidence="1 2" key="1">
    <citation type="submission" date="2024-11" db="EMBL/GenBank/DDBJ databases">
        <title>Adaptive evolution of stress response genes in parasites aligns with host niche diversity.</title>
        <authorList>
            <person name="Hahn C."/>
            <person name="Resl P."/>
        </authorList>
    </citation>
    <scope>NUCLEOTIDE SEQUENCE [LARGE SCALE GENOMIC DNA]</scope>
    <source>
        <strain evidence="1">EGGRZ-B1_66</strain>
        <tissue evidence="1">Body</tissue>
    </source>
</reference>
<organism evidence="1 2">
    <name type="scientific">Cichlidogyrus casuarinus</name>
    <dbReference type="NCBI Taxonomy" id="1844966"/>
    <lineage>
        <taxon>Eukaryota</taxon>
        <taxon>Metazoa</taxon>
        <taxon>Spiralia</taxon>
        <taxon>Lophotrochozoa</taxon>
        <taxon>Platyhelminthes</taxon>
        <taxon>Monogenea</taxon>
        <taxon>Monopisthocotylea</taxon>
        <taxon>Dactylogyridea</taxon>
        <taxon>Ancyrocephalidae</taxon>
        <taxon>Cichlidogyrus</taxon>
    </lineage>
</organism>
<comment type="caution">
    <text evidence="1">The sequence shown here is derived from an EMBL/GenBank/DDBJ whole genome shotgun (WGS) entry which is preliminary data.</text>
</comment>
<accession>A0ABD2PLG1</accession>
<gene>
    <name evidence="1" type="ORF">Ciccas_013971</name>
</gene>
<evidence type="ECO:0000313" key="2">
    <source>
        <dbReference type="Proteomes" id="UP001626550"/>
    </source>
</evidence>
<dbReference type="AlphaFoldDB" id="A0ABD2PLG1"/>